<dbReference type="EMBL" id="UGUY01000001">
    <property type="protein sequence ID" value="SUD67983.1"/>
    <property type="molecule type" value="Genomic_DNA"/>
</dbReference>
<evidence type="ECO:0000259" key="4">
    <source>
        <dbReference type="PROSITE" id="PS50995"/>
    </source>
</evidence>
<dbReference type="PANTHER" id="PTHR42756:SF1">
    <property type="entry name" value="TRANSCRIPTIONAL REPRESSOR OF EMRAB OPERON"/>
    <property type="match status" value="1"/>
</dbReference>
<dbReference type="InterPro" id="IPR000835">
    <property type="entry name" value="HTH_MarR-typ"/>
</dbReference>
<proteinExistence type="predicted"/>
<evidence type="ECO:0000313" key="5">
    <source>
        <dbReference type="EMBL" id="NWC82206.1"/>
    </source>
</evidence>
<gene>
    <name evidence="6" type="primary">marR_1</name>
    <name evidence="5" type="ORF">HX798_18225</name>
    <name evidence="6" type="ORF">NCTC7914_02106</name>
</gene>
<dbReference type="EMBL" id="JACARV010000054">
    <property type="protein sequence ID" value="NWC82206.1"/>
    <property type="molecule type" value="Genomic_DNA"/>
</dbReference>
<evidence type="ECO:0000256" key="2">
    <source>
        <dbReference type="ARBA" id="ARBA00023125"/>
    </source>
</evidence>
<dbReference type="PROSITE" id="PS50995">
    <property type="entry name" value="HTH_MARR_2"/>
    <property type="match status" value="1"/>
</dbReference>
<evidence type="ECO:0000313" key="7">
    <source>
        <dbReference type="Proteomes" id="UP000254602"/>
    </source>
</evidence>
<dbReference type="Pfam" id="PF12802">
    <property type="entry name" value="MarR_2"/>
    <property type="match status" value="1"/>
</dbReference>
<dbReference type="RefSeq" id="WP_012316321.1">
    <property type="nucleotide sequence ID" value="NZ_CP066306.1"/>
</dbReference>
<keyword evidence="1" id="KW-0805">Transcription regulation</keyword>
<evidence type="ECO:0000256" key="1">
    <source>
        <dbReference type="ARBA" id="ARBA00023015"/>
    </source>
</evidence>
<keyword evidence="3" id="KW-0804">Transcription</keyword>
<dbReference type="GO" id="GO:0003677">
    <property type="term" value="F:DNA binding"/>
    <property type="evidence" value="ECO:0007669"/>
    <property type="project" value="UniProtKB-KW"/>
</dbReference>
<dbReference type="Gene3D" id="1.10.10.10">
    <property type="entry name" value="Winged helix-like DNA-binding domain superfamily/Winged helix DNA-binding domain"/>
    <property type="match status" value="1"/>
</dbReference>
<dbReference type="GO" id="GO:0003700">
    <property type="term" value="F:DNA-binding transcription factor activity"/>
    <property type="evidence" value="ECO:0007669"/>
    <property type="project" value="InterPro"/>
</dbReference>
<evidence type="ECO:0000313" key="8">
    <source>
        <dbReference type="Proteomes" id="UP000542695"/>
    </source>
</evidence>
<dbReference type="Proteomes" id="UP000542695">
    <property type="component" value="Unassembled WGS sequence"/>
</dbReference>
<dbReference type="PANTHER" id="PTHR42756">
    <property type="entry name" value="TRANSCRIPTIONAL REGULATOR, MARR"/>
    <property type="match status" value="1"/>
</dbReference>
<reference evidence="6 7" key="1">
    <citation type="submission" date="2018-06" db="EMBL/GenBank/DDBJ databases">
        <authorList>
            <consortium name="Pathogen Informatics"/>
            <person name="Doyle S."/>
        </authorList>
    </citation>
    <scope>NUCLEOTIDE SEQUENCE [LARGE SCALE GENOMIC DNA]</scope>
    <source>
        <strain evidence="6 7">NCTC7914</strain>
    </source>
</reference>
<evidence type="ECO:0000256" key="3">
    <source>
        <dbReference type="ARBA" id="ARBA00023163"/>
    </source>
</evidence>
<evidence type="ECO:0000313" key="6">
    <source>
        <dbReference type="EMBL" id="SUD67983.1"/>
    </source>
</evidence>
<dbReference type="PRINTS" id="PR00598">
    <property type="entry name" value="HTHMARR"/>
</dbReference>
<keyword evidence="2" id="KW-0238">DNA-binding</keyword>
<dbReference type="InterPro" id="IPR036388">
    <property type="entry name" value="WH-like_DNA-bd_sf"/>
</dbReference>
<dbReference type="SUPFAM" id="SSF46785">
    <property type="entry name" value="Winged helix' DNA-binding domain"/>
    <property type="match status" value="1"/>
</dbReference>
<name>A0A379KJ61_PSEPU</name>
<dbReference type="Proteomes" id="UP000254602">
    <property type="component" value="Unassembled WGS sequence"/>
</dbReference>
<reference evidence="5 8" key="2">
    <citation type="submission" date="2020-04" db="EMBL/GenBank/DDBJ databases">
        <title>Molecular characterization of pseudomonads from Agaricus bisporus reveal novel blotch 2 pathogens in Western Europe.</title>
        <authorList>
            <person name="Taparia T."/>
            <person name="Krijger M."/>
            <person name="Haynes E."/>
            <person name="Elpinstone J.G."/>
            <person name="Noble R."/>
            <person name="Van Der Wolf J."/>
        </authorList>
    </citation>
    <scope>NUCLEOTIDE SEQUENCE [LARGE SCALE GENOMIC DNA]</scope>
    <source>
        <strain evidence="5 8">P7765</strain>
    </source>
</reference>
<protein>
    <submittedName>
        <fullName evidence="6">MarR family transcriptional regulator</fullName>
    </submittedName>
</protein>
<dbReference type="InterPro" id="IPR036390">
    <property type="entry name" value="WH_DNA-bd_sf"/>
</dbReference>
<accession>A0A379KJ61</accession>
<organism evidence="6 7">
    <name type="scientific">Pseudomonas putida</name>
    <name type="common">Arthrobacter siderocapsulatus</name>
    <dbReference type="NCBI Taxonomy" id="303"/>
    <lineage>
        <taxon>Bacteria</taxon>
        <taxon>Pseudomonadati</taxon>
        <taxon>Pseudomonadota</taxon>
        <taxon>Gammaproteobacteria</taxon>
        <taxon>Pseudomonadales</taxon>
        <taxon>Pseudomonadaceae</taxon>
        <taxon>Pseudomonas</taxon>
    </lineage>
</organism>
<dbReference type="SMART" id="SM00347">
    <property type="entry name" value="HTH_MARR"/>
    <property type="match status" value="1"/>
</dbReference>
<sequence>MNDHVDFVVAQWAQAMPSVDVTSMEIFGRMARIQKHLERMRAEALAQYGFKEGEFDVLATLRRAGAPYRLTPTELYRSLLITSGAMTNRLARLESAGMVERIADDHDKRSYQVALTAAGKVLIEKALLTHTEIQELVLAPLSAKQRAGFAQLLKQMLACLPGEGAPSQ</sequence>
<feature type="domain" description="HTH marR-type" evidence="4">
    <location>
        <begin position="23"/>
        <end position="158"/>
    </location>
</feature>
<dbReference type="AlphaFoldDB" id="A0A379KJ61"/>